<dbReference type="GO" id="GO:0043565">
    <property type="term" value="F:sequence-specific DNA binding"/>
    <property type="evidence" value="ECO:0007669"/>
    <property type="project" value="InterPro"/>
</dbReference>
<dbReference type="CDD" id="cd00090">
    <property type="entry name" value="HTH_ARSR"/>
    <property type="match status" value="1"/>
</dbReference>
<dbReference type="SUPFAM" id="SSF54909">
    <property type="entry name" value="Dimeric alpha+beta barrel"/>
    <property type="match status" value="1"/>
</dbReference>
<dbReference type="InterPro" id="IPR011008">
    <property type="entry name" value="Dimeric_a/b-barrel"/>
</dbReference>
<dbReference type="InterPro" id="IPR019887">
    <property type="entry name" value="Tscrpt_reg_AsnC/Lrp_C"/>
</dbReference>
<dbReference type="PANTHER" id="PTHR30154:SF34">
    <property type="entry name" value="TRANSCRIPTIONAL REGULATOR AZLB"/>
    <property type="match status" value="1"/>
</dbReference>
<feature type="domain" description="HTH asnC-type" evidence="4">
    <location>
        <begin position="24"/>
        <end position="85"/>
    </location>
</feature>
<evidence type="ECO:0000256" key="1">
    <source>
        <dbReference type="ARBA" id="ARBA00023015"/>
    </source>
</evidence>
<dbReference type="SUPFAM" id="SSF46785">
    <property type="entry name" value="Winged helix' DNA-binding domain"/>
    <property type="match status" value="1"/>
</dbReference>
<name>A0A501XGT0_9SPHN</name>
<sequence length="195" mass="22001">MSGVSRQNISIPPAQGRRRTAIALDSIDIEILRQLQNDGRISKSELAERVNLSKSACLERMRALERNKIIISYHAKIDVRSISPHEIFLTEVTLRSHRMHDFDRFERYISTVDSISECYALGGGIDYIMKVIAKDVDQYQNLIEKLLSADIGIEKYFTYISTKVVKSSGSTPIHAILAEDRMASLAEKAAEKSDI</sequence>
<keyword evidence="6" id="KW-1185">Reference proteome</keyword>
<dbReference type="InterPro" id="IPR019888">
    <property type="entry name" value="Tscrpt_reg_AsnC-like"/>
</dbReference>
<dbReference type="InterPro" id="IPR036390">
    <property type="entry name" value="WH_DNA-bd_sf"/>
</dbReference>
<dbReference type="InterPro" id="IPR011991">
    <property type="entry name" value="ArsR-like_HTH"/>
</dbReference>
<dbReference type="OrthoDB" id="9802341at2"/>
<dbReference type="Gene3D" id="1.10.10.10">
    <property type="entry name" value="Winged helix-like DNA-binding domain superfamily/Winged helix DNA-binding domain"/>
    <property type="match status" value="1"/>
</dbReference>
<keyword evidence="3" id="KW-0804">Transcription</keyword>
<dbReference type="PRINTS" id="PR00033">
    <property type="entry name" value="HTHASNC"/>
</dbReference>
<dbReference type="PANTHER" id="PTHR30154">
    <property type="entry name" value="LEUCINE-RESPONSIVE REGULATORY PROTEIN"/>
    <property type="match status" value="1"/>
</dbReference>
<dbReference type="GO" id="GO:0006355">
    <property type="term" value="P:regulation of DNA-templated transcription"/>
    <property type="evidence" value="ECO:0007669"/>
    <property type="project" value="UniProtKB-ARBA"/>
</dbReference>
<dbReference type="SMART" id="SM00344">
    <property type="entry name" value="HTH_ASNC"/>
    <property type="match status" value="1"/>
</dbReference>
<keyword evidence="1" id="KW-0805">Transcription regulation</keyword>
<dbReference type="GO" id="GO:0005829">
    <property type="term" value="C:cytosol"/>
    <property type="evidence" value="ECO:0007669"/>
    <property type="project" value="TreeGrafter"/>
</dbReference>
<keyword evidence="2" id="KW-0238">DNA-binding</keyword>
<dbReference type="InterPro" id="IPR036388">
    <property type="entry name" value="WH-like_DNA-bd_sf"/>
</dbReference>
<dbReference type="Proteomes" id="UP000319897">
    <property type="component" value="Unassembled WGS sequence"/>
</dbReference>
<protein>
    <submittedName>
        <fullName evidence="5">Lrp/AsnC family transcriptional regulator</fullName>
    </submittedName>
</protein>
<dbReference type="AlphaFoldDB" id="A0A501XGT0"/>
<dbReference type="EMBL" id="VFSU01000030">
    <property type="protein sequence ID" value="TPE59517.1"/>
    <property type="molecule type" value="Genomic_DNA"/>
</dbReference>
<evidence type="ECO:0000256" key="2">
    <source>
        <dbReference type="ARBA" id="ARBA00023125"/>
    </source>
</evidence>
<accession>A0A501XGT0</accession>
<dbReference type="InterPro" id="IPR000485">
    <property type="entry name" value="AsnC-type_HTH_dom"/>
</dbReference>
<dbReference type="PROSITE" id="PS50956">
    <property type="entry name" value="HTH_ASNC_2"/>
    <property type="match status" value="1"/>
</dbReference>
<dbReference type="Pfam" id="PF13412">
    <property type="entry name" value="HTH_24"/>
    <property type="match status" value="1"/>
</dbReference>
<reference evidence="5 6" key="1">
    <citation type="submission" date="2019-06" db="EMBL/GenBank/DDBJ databases">
        <authorList>
            <person name="Lee I."/>
            <person name="Jang G.I."/>
            <person name="Hwang C.Y."/>
        </authorList>
    </citation>
    <scope>NUCLEOTIDE SEQUENCE [LARGE SCALE GENOMIC DNA]</scope>
    <source>
        <strain evidence="5 6">PAMC 28131</strain>
    </source>
</reference>
<organism evidence="5 6">
    <name type="scientific">Sandaracinobacter neustonicus</name>
    <dbReference type="NCBI Taxonomy" id="1715348"/>
    <lineage>
        <taxon>Bacteria</taxon>
        <taxon>Pseudomonadati</taxon>
        <taxon>Pseudomonadota</taxon>
        <taxon>Alphaproteobacteria</taxon>
        <taxon>Sphingomonadales</taxon>
        <taxon>Sphingosinicellaceae</taxon>
        <taxon>Sandaracinobacter</taxon>
    </lineage>
</organism>
<gene>
    <name evidence="5" type="ORF">FJQ54_13630</name>
</gene>
<dbReference type="Pfam" id="PF01037">
    <property type="entry name" value="AsnC_trans_reg"/>
    <property type="match status" value="1"/>
</dbReference>
<evidence type="ECO:0000259" key="4">
    <source>
        <dbReference type="PROSITE" id="PS50956"/>
    </source>
</evidence>
<dbReference type="RefSeq" id="WP_140928964.1">
    <property type="nucleotide sequence ID" value="NZ_VFSU01000030.1"/>
</dbReference>
<comment type="caution">
    <text evidence="5">The sequence shown here is derived from an EMBL/GenBank/DDBJ whole genome shotgun (WGS) entry which is preliminary data.</text>
</comment>
<evidence type="ECO:0000256" key="3">
    <source>
        <dbReference type="ARBA" id="ARBA00023163"/>
    </source>
</evidence>
<dbReference type="GO" id="GO:0043200">
    <property type="term" value="P:response to amino acid"/>
    <property type="evidence" value="ECO:0007669"/>
    <property type="project" value="TreeGrafter"/>
</dbReference>
<proteinExistence type="predicted"/>
<evidence type="ECO:0000313" key="5">
    <source>
        <dbReference type="EMBL" id="TPE59517.1"/>
    </source>
</evidence>
<evidence type="ECO:0000313" key="6">
    <source>
        <dbReference type="Proteomes" id="UP000319897"/>
    </source>
</evidence>
<dbReference type="Gene3D" id="3.30.70.920">
    <property type="match status" value="1"/>
</dbReference>